<evidence type="ECO:0000256" key="6">
    <source>
        <dbReference type="SAM" id="Phobius"/>
    </source>
</evidence>
<evidence type="ECO:0000259" key="7">
    <source>
        <dbReference type="Pfam" id="PF01292"/>
    </source>
</evidence>
<comment type="subcellular location">
    <subcellularLocation>
        <location evidence="1">Cell membrane</location>
        <topology evidence="1">Multi-pass membrane protein</topology>
    </subcellularLocation>
</comment>
<dbReference type="PANTHER" id="PTHR30485">
    <property type="entry name" value="NI/FE-HYDROGENASE 1 B-TYPE CYTOCHROME SUBUNIT"/>
    <property type="match status" value="1"/>
</dbReference>
<feature type="transmembrane region" description="Helical" evidence="6">
    <location>
        <begin position="151"/>
        <end position="172"/>
    </location>
</feature>
<keyword evidence="2" id="KW-1003">Cell membrane</keyword>
<protein>
    <submittedName>
        <fullName evidence="8">Cytochrome b</fullName>
    </submittedName>
</protein>
<dbReference type="GO" id="GO:0022904">
    <property type="term" value="P:respiratory electron transport chain"/>
    <property type="evidence" value="ECO:0007669"/>
    <property type="project" value="InterPro"/>
</dbReference>
<name>A0A7W6G630_9SPHN</name>
<dbReference type="RefSeq" id="WP_183625648.1">
    <property type="nucleotide sequence ID" value="NZ_JACIDX010000008.1"/>
</dbReference>
<keyword evidence="3 6" id="KW-0812">Transmembrane</keyword>
<evidence type="ECO:0000256" key="4">
    <source>
        <dbReference type="ARBA" id="ARBA00022989"/>
    </source>
</evidence>
<gene>
    <name evidence="8" type="ORF">GGR38_002328</name>
</gene>
<organism evidence="8 9">
    <name type="scientific">Novosphingobium sediminicola</name>
    <dbReference type="NCBI Taxonomy" id="563162"/>
    <lineage>
        <taxon>Bacteria</taxon>
        <taxon>Pseudomonadati</taxon>
        <taxon>Pseudomonadota</taxon>
        <taxon>Alphaproteobacteria</taxon>
        <taxon>Sphingomonadales</taxon>
        <taxon>Sphingomonadaceae</taxon>
        <taxon>Novosphingobium</taxon>
    </lineage>
</organism>
<sequence>MDQNKSRTIRLWDLPVRLFHWSVVLLVPAMWATYKAGKMDLHIKLGLALVFIVGFRIIWGFLGSQTARFASFVKGPGAILAYLRSGRGPDGGPVIGHNPLGALSVLGLLGLMAAQVTLGLFATDTDATYSGPLNYWVGSDLAEKLTDLHEVGFNLIVLMVIIHLGAVIFYTVAKKERLVPPMVTGNKTYEEPVEQPKGAPLWRLAIALVLAGGLTWWVYHGGHFVPPPPPAYDISY</sequence>
<keyword evidence="4 6" id="KW-1133">Transmembrane helix</keyword>
<comment type="caution">
    <text evidence="8">The sequence shown here is derived from an EMBL/GenBank/DDBJ whole genome shotgun (WGS) entry which is preliminary data.</text>
</comment>
<dbReference type="Pfam" id="PF01292">
    <property type="entry name" value="Ni_hydr_CYTB"/>
    <property type="match status" value="1"/>
</dbReference>
<dbReference type="GO" id="GO:0009055">
    <property type="term" value="F:electron transfer activity"/>
    <property type="evidence" value="ECO:0007669"/>
    <property type="project" value="InterPro"/>
</dbReference>
<feature type="transmembrane region" description="Helical" evidence="6">
    <location>
        <begin position="201"/>
        <end position="219"/>
    </location>
</feature>
<dbReference type="InterPro" id="IPR011577">
    <property type="entry name" value="Cyt_b561_bac/Ni-Hgenase"/>
</dbReference>
<dbReference type="Proteomes" id="UP000548867">
    <property type="component" value="Unassembled WGS sequence"/>
</dbReference>
<dbReference type="PANTHER" id="PTHR30485:SF2">
    <property type="entry name" value="BLL0597 PROTEIN"/>
    <property type="match status" value="1"/>
</dbReference>
<reference evidence="8 9" key="1">
    <citation type="submission" date="2020-08" db="EMBL/GenBank/DDBJ databases">
        <title>Genomic Encyclopedia of Type Strains, Phase IV (KMG-IV): sequencing the most valuable type-strain genomes for metagenomic binning, comparative biology and taxonomic classification.</title>
        <authorList>
            <person name="Goeker M."/>
        </authorList>
    </citation>
    <scope>NUCLEOTIDE SEQUENCE [LARGE SCALE GENOMIC DNA]</scope>
    <source>
        <strain evidence="8 9">DSM 27057</strain>
    </source>
</reference>
<dbReference type="InterPro" id="IPR051542">
    <property type="entry name" value="Hydrogenase_cytochrome"/>
</dbReference>
<dbReference type="Gene3D" id="1.20.950.20">
    <property type="entry name" value="Transmembrane di-heme cytochromes, Chain C"/>
    <property type="match status" value="1"/>
</dbReference>
<evidence type="ECO:0000313" key="8">
    <source>
        <dbReference type="EMBL" id="MBB3955374.1"/>
    </source>
</evidence>
<feature type="transmembrane region" description="Helical" evidence="6">
    <location>
        <begin position="100"/>
        <end position="122"/>
    </location>
</feature>
<dbReference type="InterPro" id="IPR016174">
    <property type="entry name" value="Di-haem_cyt_TM"/>
</dbReference>
<evidence type="ECO:0000256" key="2">
    <source>
        <dbReference type="ARBA" id="ARBA00022475"/>
    </source>
</evidence>
<dbReference type="SUPFAM" id="SSF81342">
    <property type="entry name" value="Transmembrane di-heme cytochromes"/>
    <property type="match status" value="1"/>
</dbReference>
<feature type="domain" description="Cytochrome b561 bacterial/Ni-hydrogenase" evidence="7">
    <location>
        <begin position="12"/>
        <end position="185"/>
    </location>
</feature>
<evidence type="ECO:0000256" key="5">
    <source>
        <dbReference type="ARBA" id="ARBA00023136"/>
    </source>
</evidence>
<evidence type="ECO:0000256" key="1">
    <source>
        <dbReference type="ARBA" id="ARBA00004651"/>
    </source>
</evidence>
<keyword evidence="9" id="KW-1185">Reference proteome</keyword>
<evidence type="ECO:0000313" key="9">
    <source>
        <dbReference type="Proteomes" id="UP000548867"/>
    </source>
</evidence>
<dbReference type="GO" id="GO:0005886">
    <property type="term" value="C:plasma membrane"/>
    <property type="evidence" value="ECO:0007669"/>
    <property type="project" value="UniProtKB-SubCell"/>
</dbReference>
<feature type="transmembrane region" description="Helical" evidence="6">
    <location>
        <begin position="43"/>
        <end position="62"/>
    </location>
</feature>
<proteinExistence type="predicted"/>
<dbReference type="EMBL" id="JACIDX010000008">
    <property type="protein sequence ID" value="MBB3955374.1"/>
    <property type="molecule type" value="Genomic_DNA"/>
</dbReference>
<keyword evidence="5 6" id="KW-0472">Membrane</keyword>
<evidence type="ECO:0000256" key="3">
    <source>
        <dbReference type="ARBA" id="ARBA00022692"/>
    </source>
</evidence>
<dbReference type="AlphaFoldDB" id="A0A7W6G630"/>
<accession>A0A7W6G630</accession>
<dbReference type="GO" id="GO:0020037">
    <property type="term" value="F:heme binding"/>
    <property type="evidence" value="ECO:0007669"/>
    <property type="project" value="TreeGrafter"/>
</dbReference>